<feature type="compositionally biased region" description="Pro residues" evidence="1">
    <location>
        <begin position="67"/>
        <end position="83"/>
    </location>
</feature>
<evidence type="ECO:0000313" key="4">
    <source>
        <dbReference type="Proteomes" id="UP000248795"/>
    </source>
</evidence>
<evidence type="ECO:0000256" key="1">
    <source>
        <dbReference type="SAM" id="MobiDB-lite"/>
    </source>
</evidence>
<dbReference type="Proteomes" id="UP000248795">
    <property type="component" value="Unassembled WGS sequence"/>
</dbReference>
<accession>A0A2W2B948</accession>
<keyword evidence="4" id="KW-1185">Reference proteome</keyword>
<name>A0A2W2B948_9HYPH</name>
<sequence>MKHKMLRAMALASAVTGASLLASGGAIAAKPTWECRDDLPPGSNRGAPRCGYSQFPLQAPGVLPALDPAPTPGPSPGPTPYVS</sequence>
<comment type="caution">
    <text evidence="3">The sequence shown here is derived from an EMBL/GenBank/DDBJ whole genome shotgun (WGS) entry which is preliminary data.</text>
</comment>
<protein>
    <submittedName>
        <fullName evidence="3">Uncharacterized protein</fullName>
    </submittedName>
</protein>
<organism evidence="3 4">
    <name type="scientific">Aestuariivirga litoralis</name>
    <dbReference type="NCBI Taxonomy" id="2650924"/>
    <lineage>
        <taxon>Bacteria</taxon>
        <taxon>Pseudomonadati</taxon>
        <taxon>Pseudomonadota</taxon>
        <taxon>Alphaproteobacteria</taxon>
        <taxon>Hyphomicrobiales</taxon>
        <taxon>Aestuariivirgaceae</taxon>
        <taxon>Aestuariivirga</taxon>
    </lineage>
</organism>
<gene>
    <name evidence="3" type="ORF">DK847_12470</name>
</gene>
<evidence type="ECO:0000256" key="2">
    <source>
        <dbReference type="SAM" id="SignalP"/>
    </source>
</evidence>
<evidence type="ECO:0000313" key="3">
    <source>
        <dbReference type="EMBL" id="PZF76608.1"/>
    </source>
</evidence>
<dbReference type="RefSeq" id="WP_111198845.1">
    <property type="nucleotide sequence ID" value="NZ_QKVK01000005.1"/>
</dbReference>
<feature type="chain" id="PRO_5015844124" evidence="2">
    <location>
        <begin position="29"/>
        <end position="83"/>
    </location>
</feature>
<reference evidence="4" key="1">
    <citation type="submission" date="2018-06" db="EMBL/GenBank/DDBJ databases">
        <title>Aestuariibacter litoralis strain KCTC 52945T.</title>
        <authorList>
            <person name="Li X."/>
            <person name="Salam N."/>
            <person name="Li J.-L."/>
            <person name="Chen Y.-M."/>
            <person name="Yang Z.-W."/>
            <person name="Zhang L.-Y."/>
            <person name="Han M.-X."/>
            <person name="Xiao M."/>
            <person name="Li W.-J."/>
        </authorList>
    </citation>
    <scope>NUCLEOTIDE SEQUENCE [LARGE SCALE GENOMIC DNA]</scope>
    <source>
        <strain evidence="4">KCTC 52945</strain>
    </source>
</reference>
<dbReference type="AlphaFoldDB" id="A0A2W2B948"/>
<dbReference type="EMBL" id="QKVK01000005">
    <property type="protein sequence ID" value="PZF76608.1"/>
    <property type="molecule type" value="Genomic_DNA"/>
</dbReference>
<keyword evidence="2" id="KW-0732">Signal</keyword>
<feature type="region of interest" description="Disordered" evidence="1">
    <location>
        <begin position="61"/>
        <end position="83"/>
    </location>
</feature>
<proteinExistence type="predicted"/>
<feature type="signal peptide" evidence="2">
    <location>
        <begin position="1"/>
        <end position="28"/>
    </location>
</feature>